<evidence type="ECO:0000256" key="1">
    <source>
        <dbReference type="ARBA" id="ARBA00004613"/>
    </source>
</evidence>
<reference evidence="7" key="1">
    <citation type="submission" date="2021-01" db="UniProtKB">
        <authorList>
            <consortium name="EnsemblMetazoa"/>
        </authorList>
    </citation>
    <scope>IDENTIFICATION</scope>
</reference>
<feature type="domain" description="CTCK" evidence="6">
    <location>
        <begin position="86"/>
        <end position="168"/>
    </location>
</feature>
<evidence type="ECO:0000259" key="6">
    <source>
        <dbReference type="PROSITE" id="PS01225"/>
    </source>
</evidence>
<keyword evidence="8" id="KW-1185">Reference proteome</keyword>
<keyword evidence="2" id="KW-0964">Secreted</keyword>
<proteinExistence type="predicted"/>
<keyword evidence="3" id="KW-1015">Disulfide bond</keyword>
<keyword evidence="5" id="KW-0472">Membrane</keyword>
<dbReference type="GO" id="GO:0005576">
    <property type="term" value="C:extracellular region"/>
    <property type="evidence" value="ECO:0007669"/>
    <property type="project" value="UniProtKB-SubCell"/>
</dbReference>
<feature type="transmembrane region" description="Helical" evidence="5">
    <location>
        <begin position="6"/>
        <end position="26"/>
    </location>
</feature>
<keyword evidence="5" id="KW-0812">Transmembrane</keyword>
<evidence type="ECO:0000256" key="2">
    <source>
        <dbReference type="ARBA" id="ARBA00022525"/>
    </source>
</evidence>
<keyword evidence="5" id="KW-1133">Transmembrane helix</keyword>
<dbReference type="Gene3D" id="2.10.90.10">
    <property type="entry name" value="Cystine-knot cytokines"/>
    <property type="match status" value="1"/>
</dbReference>
<dbReference type="InterPro" id="IPR006208">
    <property type="entry name" value="Glyco_hormone_CN"/>
</dbReference>
<evidence type="ECO:0000313" key="7">
    <source>
        <dbReference type="EnsemblMetazoa" id="CLYHEMP022123.2"/>
    </source>
</evidence>
<dbReference type="AlphaFoldDB" id="A0A7M5XFK5"/>
<protein>
    <recommendedName>
        <fullName evidence="6">CTCK domain-containing protein</fullName>
    </recommendedName>
</protein>
<dbReference type="EnsemblMetazoa" id="CLYHEMT022123.2">
    <property type="protein sequence ID" value="CLYHEMP022123.2"/>
    <property type="gene ID" value="CLYHEMG022123"/>
</dbReference>
<evidence type="ECO:0000256" key="4">
    <source>
        <dbReference type="PROSITE-ProRule" id="PRU00039"/>
    </source>
</evidence>
<dbReference type="InterPro" id="IPR029034">
    <property type="entry name" value="Cystine-knot_cytokine"/>
</dbReference>
<evidence type="ECO:0000256" key="5">
    <source>
        <dbReference type="SAM" id="Phobius"/>
    </source>
</evidence>
<accession>A0A7M5XFK5</accession>
<dbReference type="PROSITE" id="PS01225">
    <property type="entry name" value="CTCK_2"/>
    <property type="match status" value="1"/>
</dbReference>
<organism evidence="7 8">
    <name type="scientific">Clytia hemisphaerica</name>
    <dbReference type="NCBI Taxonomy" id="252671"/>
    <lineage>
        <taxon>Eukaryota</taxon>
        <taxon>Metazoa</taxon>
        <taxon>Cnidaria</taxon>
        <taxon>Hydrozoa</taxon>
        <taxon>Hydroidolina</taxon>
        <taxon>Leptothecata</taxon>
        <taxon>Obeliida</taxon>
        <taxon>Clytiidae</taxon>
        <taxon>Clytia</taxon>
    </lineage>
</organism>
<comment type="caution">
    <text evidence="4">Lacks conserved residue(s) required for the propagation of feature annotation.</text>
</comment>
<sequence>MKNWTYFIGLCFITLSTAMYVSTATIKKIKNSKSSLQFNQPGTGADTPNIFPQKGLHENGGIKVEILKPFIPDIAPLEANSYNSKCSIHKTNMTVSRQGCGQLVFEYTYCLGHCSPKLNLQTNKPACQSCKQKATIEKTLPFVCNNGGQTPPVYKVQMASSCECGSCT</sequence>
<dbReference type="Proteomes" id="UP000594262">
    <property type="component" value="Unplaced"/>
</dbReference>
<dbReference type="Pfam" id="PF00007">
    <property type="entry name" value="Cys_knot"/>
    <property type="match status" value="1"/>
</dbReference>
<evidence type="ECO:0000313" key="8">
    <source>
        <dbReference type="Proteomes" id="UP000594262"/>
    </source>
</evidence>
<dbReference type="InterPro" id="IPR006207">
    <property type="entry name" value="Cys_knot_C"/>
</dbReference>
<name>A0A7M5XFK5_9CNID</name>
<evidence type="ECO:0000256" key="3">
    <source>
        <dbReference type="ARBA" id="ARBA00023157"/>
    </source>
</evidence>
<dbReference type="SMART" id="SM00041">
    <property type="entry name" value="CT"/>
    <property type="match status" value="1"/>
</dbReference>
<comment type="subcellular location">
    <subcellularLocation>
        <location evidence="1">Secreted</location>
    </subcellularLocation>
</comment>